<keyword evidence="1" id="KW-1133">Transmembrane helix</keyword>
<accession>A0A4V2XNP5</accession>
<dbReference type="EMBL" id="SMJW01000013">
    <property type="protein sequence ID" value="TDC19046.1"/>
    <property type="molecule type" value="Genomic_DNA"/>
</dbReference>
<feature type="transmembrane region" description="Helical" evidence="1">
    <location>
        <begin position="25"/>
        <end position="47"/>
    </location>
</feature>
<evidence type="ECO:0000256" key="1">
    <source>
        <dbReference type="SAM" id="Phobius"/>
    </source>
</evidence>
<evidence type="ECO:0008006" key="4">
    <source>
        <dbReference type="Google" id="ProtNLM"/>
    </source>
</evidence>
<dbReference type="Proteomes" id="UP000295431">
    <property type="component" value="Unassembled WGS sequence"/>
</dbReference>
<protein>
    <recommendedName>
        <fullName evidence="4">PH domain-containing protein</fullName>
    </recommendedName>
</protein>
<gene>
    <name evidence="2" type="ORF">E1284_04760</name>
</gene>
<keyword evidence="3" id="KW-1185">Reference proteome</keyword>
<evidence type="ECO:0000313" key="2">
    <source>
        <dbReference type="EMBL" id="TDC19046.1"/>
    </source>
</evidence>
<sequence length="192" mass="20675">MTEGVSRRSDEVAGSSLHYQASPPAGLGFLALLLAMGILVALASPALDAGLPTFWLTFAAALTGALVTSVPERRVVLTDRGRLLITGFGQHVDIHAGRITAISVSRRARTGFGSAAVHWDGGRFRMWPTMKYTPVPRSRWSLKHVSGHGGKDFGDLVYRLRAHNPALVIEGVAPPPWAVPPPIPPYPPWWSS</sequence>
<evidence type="ECO:0000313" key="3">
    <source>
        <dbReference type="Proteomes" id="UP000295431"/>
    </source>
</evidence>
<comment type="caution">
    <text evidence="2">The sequence shown here is derived from an EMBL/GenBank/DDBJ whole genome shotgun (WGS) entry which is preliminary data.</text>
</comment>
<proteinExistence type="predicted"/>
<dbReference type="RefSeq" id="WP_131937437.1">
    <property type="nucleotide sequence ID" value="NZ_BAAAMX010000011.1"/>
</dbReference>
<dbReference type="AlphaFoldDB" id="A0A4V2XNP5"/>
<reference evidence="2 3" key="1">
    <citation type="submission" date="2019-03" db="EMBL/GenBank/DDBJ databases">
        <title>Draft genome sequences of novel Actinobacteria.</title>
        <authorList>
            <person name="Sahin N."/>
            <person name="Ay H."/>
            <person name="Saygin H."/>
        </authorList>
    </citation>
    <scope>NUCLEOTIDE SEQUENCE [LARGE SCALE GENOMIC DNA]</scope>
    <source>
        <strain evidence="2 3">DSM 45347</strain>
    </source>
</reference>
<feature type="transmembrane region" description="Helical" evidence="1">
    <location>
        <begin position="53"/>
        <end position="70"/>
    </location>
</feature>
<name>A0A4V2XNP5_9ACTN</name>
<organism evidence="2 3">
    <name type="scientific">Actinomadura bangladeshensis</name>
    <dbReference type="NCBI Taxonomy" id="453573"/>
    <lineage>
        <taxon>Bacteria</taxon>
        <taxon>Bacillati</taxon>
        <taxon>Actinomycetota</taxon>
        <taxon>Actinomycetes</taxon>
        <taxon>Streptosporangiales</taxon>
        <taxon>Thermomonosporaceae</taxon>
        <taxon>Actinomadura</taxon>
    </lineage>
</organism>
<keyword evidence="1" id="KW-0472">Membrane</keyword>
<dbReference type="OrthoDB" id="3477380at2"/>
<keyword evidence="1" id="KW-0812">Transmembrane</keyword>